<reference evidence="2 3" key="1">
    <citation type="submission" date="2016-10" db="EMBL/GenBank/DDBJ databases">
        <authorList>
            <person name="de Groot N.N."/>
        </authorList>
    </citation>
    <scope>NUCLEOTIDE SEQUENCE [LARGE SCALE GENOMIC DNA]</scope>
    <source>
        <strain evidence="2 3">DSM 27842</strain>
    </source>
</reference>
<evidence type="ECO:0000313" key="3">
    <source>
        <dbReference type="Proteomes" id="UP000198893"/>
    </source>
</evidence>
<dbReference type="Pfam" id="PF13641">
    <property type="entry name" value="Glyco_tranf_2_3"/>
    <property type="match status" value="1"/>
</dbReference>
<gene>
    <name evidence="2" type="ORF">SAMN04490248_10732</name>
</gene>
<proteinExistence type="predicted"/>
<dbReference type="PANTHER" id="PTHR43179">
    <property type="entry name" value="RHAMNOSYLTRANSFERASE WBBL"/>
    <property type="match status" value="1"/>
</dbReference>
<accession>A0A1H8QSZ2</accession>
<protein>
    <recommendedName>
        <fullName evidence="4">Glycosyltransferase 2-like domain-containing protein</fullName>
    </recommendedName>
</protein>
<dbReference type="OrthoDB" id="9771846at2"/>
<dbReference type="PANTHER" id="PTHR43179:SF7">
    <property type="entry name" value="RHAMNOSYLTRANSFERASE WBBL"/>
    <property type="match status" value="1"/>
</dbReference>
<dbReference type="RefSeq" id="WP_093117209.1">
    <property type="nucleotide sequence ID" value="NZ_FODS01000007.1"/>
</dbReference>
<name>A0A1H8QSZ2_9RHOB</name>
<feature type="region of interest" description="Disordered" evidence="1">
    <location>
        <begin position="325"/>
        <end position="348"/>
    </location>
</feature>
<keyword evidence="3" id="KW-1185">Reference proteome</keyword>
<organism evidence="2 3">
    <name type="scientific">Salinihabitans flavidus</name>
    <dbReference type="NCBI Taxonomy" id="569882"/>
    <lineage>
        <taxon>Bacteria</taxon>
        <taxon>Pseudomonadati</taxon>
        <taxon>Pseudomonadota</taxon>
        <taxon>Alphaproteobacteria</taxon>
        <taxon>Rhodobacterales</taxon>
        <taxon>Roseobacteraceae</taxon>
        <taxon>Salinihabitans</taxon>
    </lineage>
</organism>
<dbReference type="Proteomes" id="UP000198893">
    <property type="component" value="Unassembled WGS sequence"/>
</dbReference>
<dbReference type="InterPro" id="IPR029044">
    <property type="entry name" value="Nucleotide-diphossugar_trans"/>
</dbReference>
<sequence>MTLPRDPSILAIVLNYRTPDLTLRAADTALSELAGLRSRLIIVDNASGDGSEALIAAEIARRDWDEMGVELLQSGHNGGFGAGNNAGIRQGMATGIDGAPPDYIYILNSDAFPDSQAIRRLVEHLEATPECGLAGSYIHGPDGKPHMTAFRFPSIPGEFEGAARIGPLSRMLERHIVPLPVPRKTTRVDWLAGASLMIRREVLEEIGLFDERYFLYFEETDLCLRAFRAGWRTDYVRESEVTHIGSVSTGMKDWARMPQYWFDSRLHYFNSNHGAAYAALATLAHVLGASLYRLRCLIDRRKIRDPDRFLRDLIAHALRAPFRKSETPGAGIPPLLPPVLSRPTGEQT</sequence>
<dbReference type="EMBL" id="FODS01000007">
    <property type="protein sequence ID" value="SEO57295.1"/>
    <property type="molecule type" value="Genomic_DNA"/>
</dbReference>
<dbReference type="Gene3D" id="3.90.550.10">
    <property type="entry name" value="Spore Coat Polysaccharide Biosynthesis Protein SpsA, Chain A"/>
    <property type="match status" value="1"/>
</dbReference>
<evidence type="ECO:0000256" key="1">
    <source>
        <dbReference type="SAM" id="MobiDB-lite"/>
    </source>
</evidence>
<dbReference type="STRING" id="569882.SAMN04490248_10732"/>
<dbReference type="AlphaFoldDB" id="A0A1H8QSZ2"/>
<evidence type="ECO:0008006" key="4">
    <source>
        <dbReference type="Google" id="ProtNLM"/>
    </source>
</evidence>
<dbReference type="SUPFAM" id="SSF53448">
    <property type="entry name" value="Nucleotide-diphospho-sugar transferases"/>
    <property type="match status" value="1"/>
</dbReference>
<evidence type="ECO:0000313" key="2">
    <source>
        <dbReference type="EMBL" id="SEO57295.1"/>
    </source>
</evidence>